<comment type="caution">
    <text evidence="10">The sequence shown here is derived from an EMBL/GenBank/DDBJ whole genome shotgun (WGS) entry which is preliminary data.</text>
</comment>
<reference evidence="10 11" key="1">
    <citation type="submission" date="2014-03" db="EMBL/GenBank/DDBJ databases">
        <title>Draft Genome Sequence of Actibacterium mucosum KCTC 23349, a Marine Alphaproteobacterium with Complex Ionic Requirements Isolated from Mediterranean Seawater at Malvarrosa Beach, Valencia, Spain.</title>
        <authorList>
            <person name="Arahal D.R."/>
            <person name="Shao Z."/>
            <person name="Lai Q."/>
            <person name="Pujalte M.J."/>
        </authorList>
    </citation>
    <scope>NUCLEOTIDE SEQUENCE [LARGE SCALE GENOMIC DNA]</scope>
    <source>
        <strain evidence="10 11">KCTC 23349</strain>
    </source>
</reference>
<evidence type="ECO:0000313" key="10">
    <source>
        <dbReference type="EMBL" id="KAJ55757.1"/>
    </source>
</evidence>
<organism evidence="10 11">
    <name type="scientific">Actibacterium mucosum KCTC 23349</name>
    <dbReference type="NCBI Taxonomy" id="1454373"/>
    <lineage>
        <taxon>Bacteria</taxon>
        <taxon>Pseudomonadati</taxon>
        <taxon>Pseudomonadota</taxon>
        <taxon>Alphaproteobacteria</taxon>
        <taxon>Rhodobacterales</taxon>
        <taxon>Roseobacteraceae</taxon>
        <taxon>Actibacterium</taxon>
    </lineage>
</organism>
<proteinExistence type="inferred from homology"/>
<keyword evidence="4" id="KW-0479">Metal-binding</keyword>
<evidence type="ECO:0000259" key="8">
    <source>
        <dbReference type="Pfam" id="PF05681"/>
    </source>
</evidence>
<dbReference type="PANTHER" id="PTHR43351:SF2">
    <property type="entry name" value="L(+)-TARTRATE DEHYDRATASE SUBUNIT BETA-RELATED"/>
    <property type="match status" value="1"/>
</dbReference>
<evidence type="ECO:0000259" key="9">
    <source>
        <dbReference type="Pfam" id="PF05683"/>
    </source>
</evidence>
<dbReference type="SUPFAM" id="SSF117457">
    <property type="entry name" value="FumA C-terminal domain-like"/>
    <property type="match status" value="1"/>
</dbReference>
<dbReference type="InterPro" id="IPR036660">
    <property type="entry name" value="Fe-S_hydroAse_TtdB_cat_sf"/>
</dbReference>
<dbReference type="Gene3D" id="3.20.130.10">
    <property type="entry name" value="Fe-S hydro-lyase, tartrate dehydratase beta-type, catalytic domain"/>
    <property type="match status" value="1"/>
</dbReference>
<accession>A0A037ZJM7</accession>
<feature type="domain" description="Fe-S hydro-lyase tartrate dehydratase beta-type catalytic" evidence="9">
    <location>
        <begin position="138"/>
        <end position="338"/>
    </location>
</feature>
<keyword evidence="11" id="KW-1185">Reference proteome</keyword>
<evidence type="ECO:0000256" key="5">
    <source>
        <dbReference type="ARBA" id="ARBA00023004"/>
    </source>
</evidence>
<dbReference type="STRING" id="1454373.ACMU_08230"/>
<dbReference type="InterPro" id="IPR004647">
    <property type="entry name" value="Fe-S_hydro-lyase_TtdB-typ_cat"/>
</dbReference>
<dbReference type="Pfam" id="PF05683">
    <property type="entry name" value="Fumerase_C"/>
    <property type="match status" value="1"/>
</dbReference>
<evidence type="ECO:0008006" key="12">
    <source>
        <dbReference type="Google" id="ProtNLM"/>
    </source>
</evidence>
<keyword evidence="3" id="KW-0004">4Fe-4S</keyword>
<dbReference type="GO" id="GO:0004333">
    <property type="term" value="F:fumarate hydratase activity"/>
    <property type="evidence" value="ECO:0007669"/>
    <property type="project" value="UniProtKB-EC"/>
</dbReference>
<dbReference type="PANTHER" id="PTHR43351">
    <property type="entry name" value="L(+)-TARTRATE DEHYDRATASE SUBUNIT BETA"/>
    <property type="match status" value="1"/>
</dbReference>
<dbReference type="NCBIfam" id="TIGR00723">
    <property type="entry name" value="ttdB_fumA_fumB"/>
    <property type="match status" value="1"/>
</dbReference>
<comment type="catalytic activity">
    <reaction evidence="1">
        <text>(S)-malate = fumarate + H2O</text>
        <dbReference type="Rhea" id="RHEA:12460"/>
        <dbReference type="ChEBI" id="CHEBI:15377"/>
        <dbReference type="ChEBI" id="CHEBI:15589"/>
        <dbReference type="ChEBI" id="CHEBI:29806"/>
        <dbReference type="EC" id="4.2.1.2"/>
    </reaction>
</comment>
<dbReference type="RefSeq" id="WP_035257658.1">
    <property type="nucleotide sequence ID" value="NZ_JFKE01000003.1"/>
</dbReference>
<dbReference type="InterPro" id="IPR004646">
    <property type="entry name" value="Fe-S_hydro-lyase_TtdA-typ_cat"/>
</dbReference>
<keyword evidence="6" id="KW-0411">Iron-sulfur</keyword>
<keyword evidence="7" id="KW-0456">Lyase</keyword>
<evidence type="ECO:0000256" key="3">
    <source>
        <dbReference type="ARBA" id="ARBA00022485"/>
    </source>
</evidence>
<protein>
    <recommendedName>
        <fullName evidence="12">Fumarate hydratase</fullName>
    </recommendedName>
</protein>
<evidence type="ECO:0000256" key="2">
    <source>
        <dbReference type="ARBA" id="ARBA00008876"/>
    </source>
</evidence>
<evidence type="ECO:0000256" key="1">
    <source>
        <dbReference type="ARBA" id="ARBA00000929"/>
    </source>
</evidence>
<evidence type="ECO:0000256" key="7">
    <source>
        <dbReference type="ARBA" id="ARBA00023239"/>
    </source>
</evidence>
<dbReference type="EMBL" id="JFKE01000003">
    <property type="protein sequence ID" value="KAJ55757.1"/>
    <property type="molecule type" value="Genomic_DNA"/>
</dbReference>
<evidence type="ECO:0000313" key="11">
    <source>
        <dbReference type="Proteomes" id="UP000026249"/>
    </source>
</evidence>
<dbReference type="OrthoDB" id="9798978at2"/>
<feature type="domain" description="Fe-S hydro-lyase tartrate dehydratase alpha-type catalytic" evidence="8">
    <location>
        <begin position="1"/>
        <end position="133"/>
    </location>
</feature>
<evidence type="ECO:0000256" key="6">
    <source>
        <dbReference type="ARBA" id="ARBA00023014"/>
    </source>
</evidence>
<dbReference type="GO" id="GO:0046872">
    <property type="term" value="F:metal ion binding"/>
    <property type="evidence" value="ECO:0007669"/>
    <property type="project" value="UniProtKB-KW"/>
</dbReference>
<gene>
    <name evidence="10" type="ORF">ACMU_08230</name>
</gene>
<dbReference type="NCBIfam" id="TIGR00722">
    <property type="entry name" value="ttdA_fumA_fumB"/>
    <property type="match status" value="1"/>
</dbReference>
<dbReference type="Pfam" id="PF05681">
    <property type="entry name" value="Fumerase"/>
    <property type="match status" value="1"/>
</dbReference>
<dbReference type="AlphaFoldDB" id="A0A037ZJM7"/>
<evidence type="ECO:0000256" key="4">
    <source>
        <dbReference type="ARBA" id="ARBA00022723"/>
    </source>
</evidence>
<sequence>CGSENKARYTNLNPAENLVDWVVDEVDRMGSGWCPPGIVSIGVGGTAEKAMLIAKEALNEPINMSELLLAGPQNRTEELRVELYERLNALGVGAQGLGGLTTVVDVKLSSYPCHAASKPVAVIPQCAANRHISFSLDGRGAAVLPQPDLTEWPQVDGGLGLGSRQLNIDTATREDLLEIPVGEQVLLSGTIYSARDAAHRRIAEYLEAGRALPVNLKGKFLYYVGPVKAVDGEVVGPAGPTTSARMDRFTKLMLKDVGILGMIGKAERSAAVAELIARYTAPYFIAVGGAAYLISKSIKKAEIVAFEDLGMEAIHRFEIKDMPVMMAIDCNGNSIHEKGKRMWRTSAKTGGNP</sequence>
<comment type="similarity">
    <text evidence="2">Belongs to the class-I fumarase family.</text>
</comment>
<feature type="non-terminal residue" evidence="10">
    <location>
        <position position="1"/>
    </location>
</feature>
<name>A0A037ZJM7_9RHOB</name>
<keyword evidence="5" id="KW-0408">Iron</keyword>
<dbReference type="Proteomes" id="UP000026249">
    <property type="component" value="Unassembled WGS sequence"/>
</dbReference>
<dbReference type="GO" id="GO:0051539">
    <property type="term" value="F:4 iron, 4 sulfur cluster binding"/>
    <property type="evidence" value="ECO:0007669"/>
    <property type="project" value="UniProtKB-KW"/>
</dbReference>